<accession>A0ABR8P416</accession>
<evidence type="ECO:0000313" key="2">
    <source>
        <dbReference type="Proteomes" id="UP000704341"/>
    </source>
</evidence>
<sequence>MSKYDSLWQYIRQNYQQDFTLTFDEIEKIAGIPLDHSFLRFKKELVNYGFTVEKISLKKRTVKFNRL</sequence>
<reference evidence="1 2" key="1">
    <citation type="submission" date="2018-07" db="EMBL/GenBank/DDBJ databases">
        <title>Phylogenomic Insights into understanding Host Adaptation of Lactobacillus reuteri by a novel species, Lactobacillus spp. M31.</title>
        <authorList>
            <person name="Sharma S."/>
            <person name="Patil P."/>
            <person name="Korpole S."/>
            <person name="Patil P.B."/>
        </authorList>
    </citation>
    <scope>NUCLEOTIDE SEQUENCE [LARGE SCALE GENOMIC DNA]</scope>
    <source>
        <strain evidence="1 2">M31</strain>
    </source>
</reference>
<organism evidence="1 2">
    <name type="scientific">Limosilactobacillus walteri</name>
    <dbReference type="NCBI Taxonomy" id="2268022"/>
    <lineage>
        <taxon>Bacteria</taxon>
        <taxon>Bacillati</taxon>
        <taxon>Bacillota</taxon>
        <taxon>Bacilli</taxon>
        <taxon>Lactobacillales</taxon>
        <taxon>Lactobacillaceae</taxon>
        <taxon>Limosilactobacillus</taxon>
    </lineage>
</organism>
<proteinExistence type="predicted"/>
<comment type="caution">
    <text evidence="1">The sequence shown here is derived from an EMBL/GenBank/DDBJ whole genome shotgun (WGS) entry which is preliminary data.</text>
</comment>
<protein>
    <submittedName>
        <fullName evidence="1">Uncharacterized protein</fullName>
    </submittedName>
</protein>
<name>A0ABR8P416_9LACO</name>
<gene>
    <name evidence="1" type="ORF">DTK66_01120</name>
</gene>
<dbReference type="EMBL" id="QORN01000003">
    <property type="protein sequence ID" value="MBD5805720.1"/>
    <property type="molecule type" value="Genomic_DNA"/>
</dbReference>
<dbReference type="Proteomes" id="UP000704341">
    <property type="component" value="Unassembled WGS sequence"/>
</dbReference>
<evidence type="ECO:0000313" key="1">
    <source>
        <dbReference type="EMBL" id="MBD5805720.1"/>
    </source>
</evidence>
<keyword evidence="2" id="KW-1185">Reference proteome</keyword>
<dbReference type="RefSeq" id="WP_153930984.1">
    <property type="nucleotide sequence ID" value="NZ_QORN01000003.1"/>
</dbReference>